<dbReference type="STRING" id="702745.SAMN05421818_10142"/>
<proteinExistence type="predicted"/>
<keyword evidence="4" id="KW-1185">Reference proteome</keyword>
<dbReference type="SUPFAM" id="SSF56925">
    <property type="entry name" value="OMPA-like"/>
    <property type="match status" value="1"/>
</dbReference>
<evidence type="ECO:0000256" key="1">
    <source>
        <dbReference type="SAM" id="SignalP"/>
    </source>
</evidence>
<gene>
    <name evidence="3" type="ORF">SAMN05421818_10142</name>
</gene>
<dbReference type="Proteomes" id="UP000243588">
    <property type="component" value="Unassembled WGS sequence"/>
</dbReference>
<dbReference type="EMBL" id="FNDQ01000001">
    <property type="protein sequence ID" value="SDH26408.1"/>
    <property type="molecule type" value="Genomic_DNA"/>
</dbReference>
<dbReference type="Pfam" id="PF13568">
    <property type="entry name" value="OMP_b-brl_2"/>
    <property type="match status" value="1"/>
</dbReference>
<keyword evidence="1" id="KW-0732">Signal</keyword>
<evidence type="ECO:0000313" key="4">
    <source>
        <dbReference type="Proteomes" id="UP000243588"/>
    </source>
</evidence>
<dbReference type="AlphaFoldDB" id="A0A1G8AZN2"/>
<reference evidence="4" key="1">
    <citation type="submission" date="2016-10" db="EMBL/GenBank/DDBJ databases">
        <authorList>
            <person name="Varghese N."/>
            <person name="Submissions S."/>
        </authorList>
    </citation>
    <scope>NUCLEOTIDE SEQUENCE [LARGE SCALE GENOMIC DNA]</scope>
    <source>
        <strain evidence="4">DSM 23313</strain>
    </source>
</reference>
<dbReference type="InterPro" id="IPR025665">
    <property type="entry name" value="Beta-barrel_OMP_2"/>
</dbReference>
<name>A0A1G8AZN2_9FLAO</name>
<evidence type="ECO:0000259" key="2">
    <source>
        <dbReference type="Pfam" id="PF13568"/>
    </source>
</evidence>
<dbReference type="InterPro" id="IPR011250">
    <property type="entry name" value="OMP/PagP_B-barrel"/>
</dbReference>
<feature type="domain" description="Outer membrane protein beta-barrel" evidence="2">
    <location>
        <begin position="42"/>
        <end position="242"/>
    </location>
</feature>
<accession>A0A1G8AZN2</accession>
<sequence length="266" mass="30450">MKYIYIAIFALISSVGFAQTAEEKTVELTTENTNAFVNFFKDNMDYQVRAQFSIGGASPLGLPREIRTLDSYNPTLQLGLEANATKWITEDQKWGVRVGVRFEGKGMKTRARVKDYLTRIEQDNTELTGYYNGRVYTHVKNTYVTFPVSAVYKINQKWNVYGGIYLSGLIDKNFDGYVSDGQFRKDTPTGEAINFEGDARAPYDFSKEINKFQWGTQVGGEWKMNNHFKLFADMTYGFNGVLDKDFEAISFSMHNIYLNLGFGYKF</sequence>
<feature type="signal peptide" evidence="1">
    <location>
        <begin position="1"/>
        <end position="20"/>
    </location>
</feature>
<organism evidence="3 4">
    <name type="scientific">Myroides phaeus</name>
    <dbReference type="NCBI Taxonomy" id="702745"/>
    <lineage>
        <taxon>Bacteria</taxon>
        <taxon>Pseudomonadati</taxon>
        <taxon>Bacteroidota</taxon>
        <taxon>Flavobacteriia</taxon>
        <taxon>Flavobacteriales</taxon>
        <taxon>Flavobacteriaceae</taxon>
        <taxon>Myroides</taxon>
    </lineage>
</organism>
<feature type="chain" id="PRO_5017247668" evidence="1">
    <location>
        <begin position="21"/>
        <end position="266"/>
    </location>
</feature>
<dbReference type="RefSeq" id="WP_090404376.1">
    <property type="nucleotide sequence ID" value="NZ_FNDQ01000001.1"/>
</dbReference>
<evidence type="ECO:0000313" key="3">
    <source>
        <dbReference type="EMBL" id="SDH26408.1"/>
    </source>
</evidence>
<dbReference type="Gene3D" id="2.40.160.20">
    <property type="match status" value="1"/>
</dbReference>
<protein>
    <submittedName>
        <fullName evidence="3">Outer membrane protein beta-barrel domain-containing protein</fullName>
    </submittedName>
</protein>